<evidence type="ECO:0000313" key="2">
    <source>
        <dbReference type="Proteomes" id="UP000194546"/>
    </source>
</evidence>
<protein>
    <submittedName>
        <fullName evidence="1">Uncharacterized protein</fullName>
    </submittedName>
</protein>
<sequence>MRPVDGRNRHLSLSASPDGASCLVLVPYIPVINLNIRCGTIGIPVCYL</sequence>
<proteinExistence type="predicted"/>
<dbReference type="Proteomes" id="UP000194546">
    <property type="component" value="Unassembled WGS sequence"/>
</dbReference>
<accession>A0A242MRV3</accession>
<organism evidence="1 2">
    <name type="scientific">Caballeronia sordidicola</name>
    <name type="common">Burkholderia sordidicola</name>
    <dbReference type="NCBI Taxonomy" id="196367"/>
    <lineage>
        <taxon>Bacteria</taxon>
        <taxon>Pseudomonadati</taxon>
        <taxon>Pseudomonadota</taxon>
        <taxon>Betaproteobacteria</taxon>
        <taxon>Burkholderiales</taxon>
        <taxon>Burkholderiaceae</taxon>
        <taxon>Caballeronia</taxon>
    </lineage>
</organism>
<gene>
    <name evidence="1" type="ORF">PAMC26510_18110</name>
</gene>
<evidence type="ECO:0000313" key="1">
    <source>
        <dbReference type="EMBL" id="OTP73726.1"/>
    </source>
</evidence>
<reference evidence="1 2" key="1">
    <citation type="submission" date="2017-03" db="EMBL/GenBank/DDBJ databases">
        <title>Genome analysis of strain PAMC 26510.</title>
        <authorList>
            <person name="Oh H.-M."/>
            <person name="Yang J.-A."/>
        </authorList>
    </citation>
    <scope>NUCLEOTIDE SEQUENCE [LARGE SCALE GENOMIC DNA]</scope>
    <source>
        <strain evidence="1 2">PAMC 26510</strain>
    </source>
</reference>
<dbReference type="EMBL" id="NBTY01000098">
    <property type="protein sequence ID" value="OTP73726.1"/>
    <property type="molecule type" value="Genomic_DNA"/>
</dbReference>
<name>A0A242MRV3_CABSO</name>
<comment type="caution">
    <text evidence="1">The sequence shown here is derived from an EMBL/GenBank/DDBJ whole genome shotgun (WGS) entry which is preliminary data.</text>
</comment>
<dbReference type="AlphaFoldDB" id="A0A242MRV3"/>